<feature type="region of interest" description="Disordered" evidence="1">
    <location>
        <begin position="26"/>
        <end position="96"/>
    </location>
</feature>
<protein>
    <recommendedName>
        <fullName evidence="5">Lipoprotein</fullName>
    </recommendedName>
</protein>
<dbReference type="EMBL" id="BMEM01000003">
    <property type="protein sequence ID" value="GGF54100.1"/>
    <property type="molecule type" value="Genomic_DNA"/>
</dbReference>
<feature type="compositionally biased region" description="Acidic residues" evidence="1">
    <location>
        <begin position="51"/>
        <end position="62"/>
    </location>
</feature>
<proteinExistence type="predicted"/>
<dbReference type="AlphaFoldDB" id="A0A917BPM9"/>
<evidence type="ECO:0000313" key="3">
    <source>
        <dbReference type="EMBL" id="GGF54100.1"/>
    </source>
</evidence>
<reference evidence="3" key="2">
    <citation type="submission" date="2020-09" db="EMBL/GenBank/DDBJ databases">
        <authorList>
            <person name="Sun Q."/>
            <person name="Zhou Y."/>
        </authorList>
    </citation>
    <scope>NUCLEOTIDE SEQUENCE</scope>
    <source>
        <strain evidence="3">CGMCC 1.12160</strain>
    </source>
</reference>
<evidence type="ECO:0000256" key="1">
    <source>
        <dbReference type="SAM" id="MobiDB-lite"/>
    </source>
</evidence>
<feature type="chain" id="PRO_5039636143" description="Lipoprotein" evidence="2">
    <location>
        <begin position="26"/>
        <end position="232"/>
    </location>
</feature>
<feature type="signal peptide" evidence="2">
    <location>
        <begin position="1"/>
        <end position="25"/>
    </location>
</feature>
<evidence type="ECO:0000256" key="2">
    <source>
        <dbReference type="SAM" id="SignalP"/>
    </source>
</evidence>
<keyword evidence="4" id="KW-1185">Reference proteome</keyword>
<gene>
    <name evidence="3" type="ORF">GCM10011366_22420</name>
</gene>
<keyword evidence="2" id="KW-0732">Signal</keyword>
<evidence type="ECO:0000313" key="4">
    <source>
        <dbReference type="Proteomes" id="UP000605670"/>
    </source>
</evidence>
<evidence type="ECO:0008006" key="5">
    <source>
        <dbReference type="Google" id="ProtNLM"/>
    </source>
</evidence>
<dbReference type="RefSeq" id="WP_188430802.1">
    <property type="nucleotide sequence ID" value="NZ_BAABKH010000003.1"/>
</dbReference>
<accession>A0A917BPM9</accession>
<dbReference type="PROSITE" id="PS51257">
    <property type="entry name" value="PROKAR_LIPOPROTEIN"/>
    <property type="match status" value="1"/>
</dbReference>
<dbReference type="Proteomes" id="UP000605670">
    <property type="component" value="Unassembled WGS sequence"/>
</dbReference>
<organism evidence="3 4">
    <name type="scientific">Ornithinimicrobium tianjinense</name>
    <dbReference type="NCBI Taxonomy" id="1195761"/>
    <lineage>
        <taxon>Bacteria</taxon>
        <taxon>Bacillati</taxon>
        <taxon>Actinomycetota</taxon>
        <taxon>Actinomycetes</taxon>
        <taxon>Micrococcales</taxon>
        <taxon>Ornithinimicrobiaceae</taxon>
        <taxon>Ornithinimicrobium</taxon>
    </lineage>
</organism>
<feature type="compositionally biased region" description="Low complexity" evidence="1">
    <location>
        <begin position="26"/>
        <end position="50"/>
    </location>
</feature>
<comment type="caution">
    <text evidence="3">The sequence shown here is derived from an EMBL/GenBank/DDBJ whole genome shotgun (WGS) entry which is preliminary data.</text>
</comment>
<reference evidence="3" key="1">
    <citation type="journal article" date="2014" name="Int. J. Syst. Evol. Microbiol.">
        <title>Complete genome sequence of Corynebacterium casei LMG S-19264T (=DSM 44701T), isolated from a smear-ripened cheese.</title>
        <authorList>
            <consortium name="US DOE Joint Genome Institute (JGI-PGF)"/>
            <person name="Walter F."/>
            <person name="Albersmeier A."/>
            <person name="Kalinowski J."/>
            <person name="Ruckert C."/>
        </authorList>
    </citation>
    <scope>NUCLEOTIDE SEQUENCE</scope>
    <source>
        <strain evidence="3">CGMCC 1.12160</strain>
    </source>
</reference>
<name>A0A917BPM9_9MICO</name>
<sequence length="232" mass="23969">MHQSRRPRPDAALLPALALALSACGGDEAGADPAAAVPVQLSTSAPAAPSDTDDEDEAETTADDAAATTGPAGEPDTWATFTEEPGQLPPADGATAFADDPRVLAVREFNAEFARAASENDPQRAAWLATLDPAGYEDLMAMLSEEFGKQYPGPLPMTVVDVAELEDGTGSVQGCIISEGFATGGEGYTGSTITSVEYALVPDPSEEGSWLVQKIWAGAYDCSSVDVEATAW</sequence>
<feature type="compositionally biased region" description="Low complexity" evidence="1">
    <location>
        <begin position="63"/>
        <end position="77"/>
    </location>
</feature>